<reference evidence="7" key="2">
    <citation type="submission" date="2023-03" db="EMBL/GenBank/DDBJ databases">
        <authorList>
            <person name="Zhang Z."/>
        </authorList>
    </citation>
    <scope>NUCLEOTIDE SEQUENCE</scope>
    <source>
        <strain evidence="7">DSA</strain>
    </source>
</reference>
<dbReference type="SUPFAM" id="SSF53850">
    <property type="entry name" value="Periplasmic binding protein-like II"/>
    <property type="match status" value="1"/>
</dbReference>
<dbReference type="Proteomes" id="UP001172911">
    <property type="component" value="Unassembled WGS sequence"/>
</dbReference>
<evidence type="ECO:0000256" key="5">
    <source>
        <dbReference type="SAM" id="SignalP"/>
    </source>
</evidence>
<dbReference type="PROSITE" id="PS01039">
    <property type="entry name" value="SBP_BACTERIAL_3"/>
    <property type="match status" value="1"/>
</dbReference>
<dbReference type="EMBL" id="JARPTC010000031">
    <property type="protein sequence ID" value="MDO7789031.1"/>
    <property type="molecule type" value="Genomic_DNA"/>
</dbReference>
<dbReference type="AlphaFoldDB" id="A0AAW7ZI57"/>
<evidence type="ECO:0000256" key="3">
    <source>
        <dbReference type="ARBA" id="ARBA00022729"/>
    </source>
</evidence>
<protein>
    <submittedName>
        <fullName evidence="7">ABC transporter substrate-binding protein</fullName>
    </submittedName>
</protein>
<feature type="signal peptide" evidence="5">
    <location>
        <begin position="1"/>
        <end position="27"/>
    </location>
</feature>
<name>A0AAW7ZI57_9FIRM</name>
<reference evidence="7" key="1">
    <citation type="journal article" date="2023" name="J. Hazard. Mater.">
        <title>Anaerobic biodegradation of pyrene and benzo[a]pyrene by a new sulfate-reducing Desulforamulus aquiferis strain DSA.</title>
        <authorList>
            <person name="Zhang Z."/>
            <person name="Sun J."/>
            <person name="Gong X."/>
            <person name="Wang C."/>
            <person name="Wang H."/>
        </authorList>
    </citation>
    <scope>NUCLEOTIDE SEQUENCE</scope>
    <source>
        <strain evidence="7">DSA</strain>
    </source>
</reference>
<dbReference type="SMART" id="SM00062">
    <property type="entry name" value="PBPb"/>
    <property type="match status" value="1"/>
</dbReference>
<sequence>MRNKLFVLFFSFIFLAAALTGCGSNQAPEDNDDPAQEPKGKFSYAMSGLYKPFNYKDGGVLTGFDVEIGEEIAKRMGMEADPVTNPWETIIQGLKAGKYDAIIGSMAYTEERSEQVDFSRPYYRSGAQIFVSPDNDTIKDPEDLTGKVIGVVKSSTFRDVALKYTENDKVIGYDSDVIALQDLPTGRVDAVITDQMVGLVAMKNGLKIVDVGSPLWVDEMAIPVQKGNSQLLEQINAALEDMIMDGTYESISQKWFDRNILGE</sequence>
<evidence type="ECO:0000313" key="8">
    <source>
        <dbReference type="Proteomes" id="UP001172911"/>
    </source>
</evidence>
<evidence type="ECO:0000256" key="4">
    <source>
        <dbReference type="RuleBase" id="RU003744"/>
    </source>
</evidence>
<dbReference type="GO" id="GO:0030313">
    <property type="term" value="C:cell envelope"/>
    <property type="evidence" value="ECO:0007669"/>
    <property type="project" value="UniProtKB-SubCell"/>
</dbReference>
<accession>A0AAW7ZI57</accession>
<feature type="chain" id="PRO_5043499474" evidence="5">
    <location>
        <begin position="28"/>
        <end position="263"/>
    </location>
</feature>
<dbReference type="PROSITE" id="PS51257">
    <property type="entry name" value="PROKAR_LIPOPROTEIN"/>
    <property type="match status" value="1"/>
</dbReference>
<dbReference type="RefSeq" id="WP_304545493.1">
    <property type="nucleotide sequence ID" value="NZ_JARPTC010000031.1"/>
</dbReference>
<evidence type="ECO:0000259" key="6">
    <source>
        <dbReference type="SMART" id="SM00062"/>
    </source>
</evidence>
<gene>
    <name evidence="7" type="ORF">P6N53_17615</name>
</gene>
<evidence type="ECO:0000256" key="2">
    <source>
        <dbReference type="ARBA" id="ARBA00010333"/>
    </source>
</evidence>
<evidence type="ECO:0000256" key="1">
    <source>
        <dbReference type="ARBA" id="ARBA00004196"/>
    </source>
</evidence>
<keyword evidence="8" id="KW-1185">Reference proteome</keyword>
<dbReference type="InterPro" id="IPR018313">
    <property type="entry name" value="SBP_3_CS"/>
</dbReference>
<keyword evidence="3 5" id="KW-0732">Signal</keyword>
<proteinExistence type="inferred from homology"/>
<comment type="similarity">
    <text evidence="2 4">Belongs to the bacterial solute-binding protein 3 family.</text>
</comment>
<comment type="subcellular location">
    <subcellularLocation>
        <location evidence="1">Cell envelope</location>
    </subcellularLocation>
</comment>
<dbReference type="CDD" id="cd13713">
    <property type="entry name" value="PBP2_Cystine_like_1"/>
    <property type="match status" value="1"/>
</dbReference>
<dbReference type="PANTHER" id="PTHR35936:SF34">
    <property type="entry name" value="ABC TRANSPORTER EXTRACELLULAR-BINDING PROTEIN YCKB-RELATED"/>
    <property type="match status" value="1"/>
</dbReference>
<dbReference type="Gene3D" id="3.40.190.10">
    <property type="entry name" value="Periplasmic binding protein-like II"/>
    <property type="match status" value="2"/>
</dbReference>
<feature type="domain" description="Solute-binding protein family 3/N-terminal" evidence="6">
    <location>
        <begin position="41"/>
        <end position="259"/>
    </location>
</feature>
<organism evidence="7 8">
    <name type="scientific">Desulforamulus aquiferis</name>
    <dbReference type="NCBI Taxonomy" id="1397668"/>
    <lineage>
        <taxon>Bacteria</taxon>
        <taxon>Bacillati</taxon>
        <taxon>Bacillota</taxon>
        <taxon>Clostridia</taxon>
        <taxon>Eubacteriales</taxon>
        <taxon>Peptococcaceae</taxon>
        <taxon>Desulforamulus</taxon>
    </lineage>
</organism>
<comment type="caution">
    <text evidence="7">The sequence shown here is derived from an EMBL/GenBank/DDBJ whole genome shotgun (WGS) entry which is preliminary data.</text>
</comment>
<dbReference type="Pfam" id="PF00497">
    <property type="entry name" value="SBP_bac_3"/>
    <property type="match status" value="1"/>
</dbReference>
<dbReference type="InterPro" id="IPR001638">
    <property type="entry name" value="Solute-binding_3/MltF_N"/>
</dbReference>
<dbReference type="PANTHER" id="PTHR35936">
    <property type="entry name" value="MEMBRANE-BOUND LYTIC MUREIN TRANSGLYCOSYLASE F"/>
    <property type="match status" value="1"/>
</dbReference>
<evidence type="ECO:0000313" key="7">
    <source>
        <dbReference type="EMBL" id="MDO7789031.1"/>
    </source>
</evidence>